<dbReference type="CDD" id="cd01741">
    <property type="entry name" value="GATase1_1"/>
    <property type="match status" value="1"/>
</dbReference>
<gene>
    <name evidence="2" type="ORF">AVL62_07030</name>
</gene>
<dbReference type="SUPFAM" id="SSF52317">
    <property type="entry name" value="Class I glutamine amidotransferase-like"/>
    <property type="match status" value="1"/>
</dbReference>
<dbReference type="Proteomes" id="UP000054837">
    <property type="component" value="Unassembled WGS sequence"/>
</dbReference>
<dbReference type="InterPro" id="IPR029062">
    <property type="entry name" value="Class_I_gatase-like"/>
</dbReference>
<dbReference type="InterPro" id="IPR017926">
    <property type="entry name" value="GATASE"/>
</dbReference>
<evidence type="ECO:0000259" key="1">
    <source>
        <dbReference type="Pfam" id="PF00117"/>
    </source>
</evidence>
<dbReference type="EMBL" id="LQBL01000002">
    <property type="protein sequence ID" value="KUG59417.1"/>
    <property type="molecule type" value="Genomic_DNA"/>
</dbReference>
<dbReference type="GO" id="GO:0005829">
    <property type="term" value="C:cytosol"/>
    <property type="evidence" value="ECO:0007669"/>
    <property type="project" value="TreeGrafter"/>
</dbReference>
<dbReference type="STRING" id="767452.AVL62_07030"/>
<reference evidence="2 3" key="1">
    <citation type="submission" date="2015-12" db="EMBL/GenBank/DDBJ databases">
        <title>Serinicoccus chungangenesis strain CD08_5 genome sequencing and assembly.</title>
        <authorList>
            <person name="Chander A.M."/>
            <person name="Kaur G."/>
            <person name="Nair G.R."/>
            <person name="Dhawan D.K."/>
            <person name="Kochhar R.K."/>
            <person name="Mayilraj S."/>
            <person name="Bhadada S.K."/>
        </authorList>
    </citation>
    <scope>NUCLEOTIDE SEQUENCE [LARGE SCALE GENOMIC DNA]</scope>
    <source>
        <strain evidence="2 3">CD08_5</strain>
    </source>
</reference>
<dbReference type="PANTHER" id="PTHR42695:SF5">
    <property type="entry name" value="GLUTAMINE AMIDOTRANSFERASE YLR126C-RELATED"/>
    <property type="match status" value="1"/>
</dbReference>
<sequence length="237" mass="24969">MTPRALVVQHEEKAPAGLLAPWLEQAGLECDVLPAHEGYAVPADLGDHAALVVLGGSMDAWDDEAYRWLLPTRALIAGTVSAGRPFLGVCLGHQLAALALGGAVGRQPGGRTTGLRPWRPTPEGLADPFTSALPAGTEVLHYNSDAVTGLPPGATPLAHDAEGTVQAARYGPLAWGVQFHPEVDDALVQGWVTGRRPEAETGAVRELRERQAELHPAWAALIHRFALLATTPQAQPA</sequence>
<dbReference type="Pfam" id="PF00117">
    <property type="entry name" value="GATase"/>
    <property type="match status" value="1"/>
</dbReference>
<feature type="domain" description="Glutamine amidotransferase" evidence="1">
    <location>
        <begin position="23"/>
        <end position="183"/>
    </location>
</feature>
<dbReference type="InterPro" id="IPR044992">
    <property type="entry name" value="ChyE-like"/>
</dbReference>
<dbReference type="Gene3D" id="3.40.50.880">
    <property type="match status" value="1"/>
</dbReference>
<dbReference type="PROSITE" id="PS51273">
    <property type="entry name" value="GATASE_TYPE_1"/>
    <property type="match status" value="1"/>
</dbReference>
<name>A0A0W8IHL5_9MICO</name>
<dbReference type="AlphaFoldDB" id="A0A0W8IHL5"/>
<evidence type="ECO:0000313" key="3">
    <source>
        <dbReference type="Proteomes" id="UP000054837"/>
    </source>
</evidence>
<dbReference type="OrthoDB" id="5196541at2"/>
<organism evidence="2 3">
    <name type="scientific">Serinicoccus chungangensis</name>
    <dbReference type="NCBI Taxonomy" id="767452"/>
    <lineage>
        <taxon>Bacteria</taxon>
        <taxon>Bacillati</taxon>
        <taxon>Actinomycetota</taxon>
        <taxon>Actinomycetes</taxon>
        <taxon>Micrococcales</taxon>
        <taxon>Ornithinimicrobiaceae</taxon>
        <taxon>Serinicoccus</taxon>
    </lineage>
</organism>
<protein>
    <recommendedName>
        <fullName evidence="1">Glutamine amidotransferase domain-containing protein</fullName>
    </recommendedName>
</protein>
<accession>A0A0W8IHL5</accession>
<evidence type="ECO:0000313" key="2">
    <source>
        <dbReference type="EMBL" id="KUG59417.1"/>
    </source>
</evidence>
<comment type="caution">
    <text evidence="2">The sequence shown here is derived from an EMBL/GenBank/DDBJ whole genome shotgun (WGS) entry which is preliminary data.</text>
</comment>
<dbReference type="RefSeq" id="WP_058889892.1">
    <property type="nucleotide sequence ID" value="NZ_LQBL01000002.1"/>
</dbReference>
<dbReference type="PANTHER" id="PTHR42695">
    <property type="entry name" value="GLUTAMINE AMIDOTRANSFERASE YLR126C-RELATED"/>
    <property type="match status" value="1"/>
</dbReference>
<proteinExistence type="predicted"/>
<keyword evidence="3" id="KW-1185">Reference proteome</keyword>